<dbReference type="SUPFAM" id="SSF48340">
    <property type="entry name" value="Interferon-induced guanylate-binding protein 1 (GBP1), C-terminal domain"/>
    <property type="match status" value="1"/>
</dbReference>
<protein>
    <recommendedName>
        <fullName evidence="4">Guanylate-binding protein N-terminal domain-containing protein</fullName>
    </recommendedName>
</protein>
<organism evidence="5 6">
    <name type="scientific">Chironomus riparius</name>
    <dbReference type="NCBI Taxonomy" id="315576"/>
    <lineage>
        <taxon>Eukaryota</taxon>
        <taxon>Metazoa</taxon>
        <taxon>Ecdysozoa</taxon>
        <taxon>Arthropoda</taxon>
        <taxon>Hexapoda</taxon>
        <taxon>Insecta</taxon>
        <taxon>Pterygota</taxon>
        <taxon>Neoptera</taxon>
        <taxon>Endopterygota</taxon>
        <taxon>Diptera</taxon>
        <taxon>Nematocera</taxon>
        <taxon>Chironomoidea</taxon>
        <taxon>Chironomidae</taxon>
        <taxon>Chironominae</taxon>
        <taxon>Chironomus</taxon>
    </lineage>
</organism>
<dbReference type="InterPro" id="IPR027417">
    <property type="entry name" value="P-loop_NTPase"/>
</dbReference>
<gene>
    <name evidence="5" type="ORF">CHIRRI_LOCUS14278</name>
</gene>
<keyword evidence="3" id="KW-0472">Membrane</keyword>
<sequence>MIEIRHHTFGQPIIILEFDDSQEVIIYNDKLDSIFNHPEIQDRKVVILSLIGAFRGGKSFFLDYCLRFLYAHFPSINNPNKVTSFIFKKDDTWMGEPDEPLTGFSWRSGTKRDTTGIIMWSDVFLHTIDRTGEKIAIFVMDTQGLFDNDSTAESNSKIFALGTLIPSIQVLNIKGIIQENQLEYLQFATEYAINSAMDIVNKKAFQSLTFLMRDWDNNDEYKYGIDGGSQYLKQLLKPRRNENKKLQSVRKSLSSSFDQTRCCLLPHPGRVVASNGTYDGSWFEMDVDFKNELKSSIEDMLISTNMVIKKINSKEVTGKEMKDYIQKYFEIFQSSNTMRVLNIYESTVELYMNNIIEKCLNDYKLRMFENKDLIGNDNNIVHDSCKAKGLEMYDKQRKIGSLEYQKSCKTILFKKIDGIYEEFETFAEHEEQLKAALDKELQEKEELKEAIKYVKSKLEELQKSPSTQGYTELKDVLETRLGKDIKKLNEIEKKLREREAFRRKLRNYGISAFIGGIMGWAIKDIKPLDVLHSALDNVRKVLALTAAPVIVQNQVCEAVSKVPKELLPFAETTADILLPAVETAADIIMPAVETASDVILPSANIVDFIPLPSEYSTILGVVVTAAITIGGILAIILKEKMKN</sequence>
<keyword evidence="3" id="KW-1133">Transmembrane helix</keyword>
<keyword evidence="1" id="KW-0378">Hydrolase</keyword>
<dbReference type="SUPFAM" id="SSF52540">
    <property type="entry name" value="P-loop containing nucleoside triphosphate hydrolases"/>
    <property type="match status" value="1"/>
</dbReference>
<reference evidence="5" key="1">
    <citation type="submission" date="2022-01" db="EMBL/GenBank/DDBJ databases">
        <authorList>
            <person name="King R."/>
        </authorList>
    </citation>
    <scope>NUCLEOTIDE SEQUENCE</scope>
</reference>
<dbReference type="InterPro" id="IPR015894">
    <property type="entry name" value="Guanylate-bd_N"/>
</dbReference>
<keyword evidence="6" id="KW-1185">Reference proteome</keyword>
<evidence type="ECO:0000256" key="1">
    <source>
        <dbReference type="ARBA" id="ARBA00022801"/>
    </source>
</evidence>
<evidence type="ECO:0000313" key="6">
    <source>
        <dbReference type="Proteomes" id="UP001153620"/>
    </source>
</evidence>
<accession>A0A9N9X0X8</accession>
<feature type="domain" description="Guanylate-binding protein N-terminal" evidence="4">
    <location>
        <begin position="29"/>
        <end position="308"/>
    </location>
</feature>
<evidence type="ECO:0000256" key="2">
    <source>
        <dbReference type="SAM" id="Coils"/>
    </source>
</evidence>
<dbReference type="InterPro" id="IPR036543">
    <property type="entry name" value="Guanylate-bd_C_sf"/>
</dbReference>
<dbReference type="GO" id="GO:0005525">
    <property type="term" value="F:GTP binding"/>
    <property type="evidence" value="ECO:0007669"/>
    <property type="project" value="InterPro"/>
</dbReference>
<evidence type="ECO:0000313" key="5">
    <source>
        <dbReference type="EMBL" id="CAG9811469.1"/>
    </source>
</evidence>
<evidence type="ECO:0000256" key="3">
    <source>
        <dbReference type="SAM" id="Phobius"/>
    </source>
</evidence>
<dbReference type="GO" id="GO:0003924">
    <property type="term" value="F:GTPase activity"/>
    <property type="evidence" value="ECO:0007669"/>
    <property type="project" value="InterPro"/>
</dbReference>
<reference evidence="5" key="2">
    <citation type="submission" date="2022-10" db="EMBL/GenBank/DDBJ databases">
        <authorList>
            <consortium name="ENA_rothamsted_submissions"/>
            <consortium name="culmorum"/>
            <person name="King R."/>
        </authorList>
    </citation>
    <scope>NUCLEOTIDE SEQUENCE</scope>
</reference>
<dbReference type="Gene3D" id="3.40.50.300">
    <property type="entry name" value="P-loop containing nucleotide triphosphate hydrolases"/>
    <property type="match status" value="1"/>
</dbReference>
<name>A0A9N9X0X8_9DIPT</name>
<evidence type="ECO:0000259" key="4">
    <source>
        <dbReference type="Pfam" id="PF02263"/>
    </source>
</evidence>
<keyword evidence="3" id="KW-0812">Transmembrane</keyword>
<dbReference type="AlphaFoldDB" id="A0A9N9X0X8"/>
<dbReference type="OrthoDB" id="7788754at2759"/>
<dbReference type="EMBL" id="OU895880">
    <property type="protein sequence ID" value="CAG9811469.1"/>
    <property type="molecule type" value="Genomic_DNA"/>
</dbReference>
<proteinExistence type="predicted"/>
<keyword evidence="2" id="KW-0175">Coiled coil</keyword>
<dbReference type="PANTHER" id="PTHR10751">
    <property type="entry name" value="GUANYLATE BINDING PROTEIN"/>
    <property type="match status" value="1"/>
</dbReference>
<dbReference type="Proteomes" id="UP001153620">
    <property type="component" value="Chromosome 4"/>
</dbReference>
<feature type="coiled-coil region" evidence="2">
    <location>
        <begin position="426"/>
        <end position="464"/>
    </location>
</feature>
<feature type="transmembrane region" description="Helical" evidence="3">
    <location>
        <begin position="618"/>
        <end position="637"/>
    </location>
</feature>
<dbReference type="Pfam" id="PF02263">
    <property type="entry name" value="GBP"/>
    <property type="match status" value="1"/>
</dbReference>